<reference evidence="1" key="1">
    <citation type="submission" date="2018-05" db="EMBL/GenBank/DDBJ databases">
        <authorList>
            <person name="Lanie J.A."/>
            <person name="Ng W.-L."/>
            <person name="Kazmierczak K.M."/>
            <person name="Andrzejewski T.M."/>
            <person name="Davidsen T.M."/>
            <person name="Wayne K.J."/>
            <person name="Tettelin H."/>
            <person name="Glass J.I."/>
            <person name="Rusch D."/>
            <person name="Podicherti R."/>
            <person name="Tsui H.-C.T."/>
            <person name="Winkler M.E."/>
        </authorList>
    </citation>
    <scope>NUCLEOTIDE SEQUENCE</scope>
</reference>
<evidence type="ECO:0008006" key="2">
    <source>
        <dbReference type="Google" id="ProtNLM"/>
    </source>
</evidence>
<dbReference type="EMBL" id="UINC01167138">
    <property type="protein sequence ID" value="SVD69471.1"/>
    <property type="molecule type" value="Genomic_DNA"/>
</dbReference>
<protein>
    <recommendedName>
        <fullName evidence="2">DUF3108 domain-containing protein</fullName>
    </recommendedName>
</protein>
<dbReference type="AlphaFoldDB" id="A0A382XGE2"/>
<proteinExistence type="predicted"/>
<organism evidence="1">
    <name type="scientific">marine metagenome</name>
    <dbReference type="NCBI Taxonomy" id="408172"/>
    <lineage>
        <taxon>unclassified sequences</taxon>
        <taxon>metagenomes</taxon>
        <taxon>ecological metagenomes</taxon>
    </lineage>
</organism>
<accession>A0A382XGE2</accession>
<sequence>MKKTFTLILSLFITLQSYALSSYMGEYKLYAKTKLGSLHIGAAQFVLDVDDNKYIYTTEARTSSLLKALYDYSRSEQSIGQEIDGELISTHFTVVERIKDEVKKNYELTIIDRNSVISSTGKEWTIDPGNLVDQLSVYLALSIDIQKNPDQVEFIYQVADEDGVEYQKFLVRGYETLNINDNEIETIVINCPELELTLNLSVQHNFQPVLIHKINGNSEFKLLLKNFKTPT</sequence>
<gene>
    <name evidence="1" type="ORF">METZ01_LOCUS422325</name>
</gene>
<name>A0A382XGE2_9ZZZZ</name>
<evidence type="ECO:0000313" key="1">
    <source>
        <dbReference type="EMBL" id="SVD69471.1"/>
    </source>
</evidence>